<dbReference type="GO" id="GO:0043043">
    <property type="term" value="P:peptide biosynthetic process"/>
    <property type="evidence" value="ECO:0007669"/>
    <property type="project" value="InterPro"/>
</dbReference>
<feature type="domain" description="Elongation factor P C-terminal" evidence="2">
    <location>
        <begin position="132"/>
        <end position="187"/>
    </location>
</feature>
<comment type="caution">
    <text evidence="3">The sequence shown here is derived from an EMBL/GenBank/DDBJ whole genome shotgun (WGS) entry which is preliminary data.</text>
</comment>
<dbReference type="InterPro" id="IPR015365">
    <property type="entry name" value="Elong-fact-P_C"/>
</dbReference>
<dbReference type="CDD" id="cd05794">
    <property type="entry name" value="S1_EF-P_repeat_2"/>
    <property type="match status" value="1"/>
</dbReference>
<dbReference type="Gene3D" id="2.30.30.30">
    <property type="match status" value="1"/>
</dbReference>
<evidence type="ECO:0000256" key="1">
    <source>
        <dbReference type="ARBA" id="ARBA00009479"/>
    </source>
</evidence>
<dbReference type="EMBL" id="PFEQ01000001">
    <property type="protein sequence ID" value="PJE74603.1"/>
    <property type="molecule type" value="Genomic_DNA"/>
</dbReference>
<dbReference type="InterPro" id="IPR008991">
    <property type="entry name" value="Translation_prot_SH3-like_sf"/>
</dbReference>
<dbReference type="Pfam" id="PF08207">
    <property type="entry name" value="EFP_N"/>
    <property type="match status" value="1"/>
</dbReference>
<dbReference type="SUPFAM" id="SSF50249">
    <property type="entry name" value="Nucleic acid-binding proteins"/>
    <property type="match status" value="1"/>
</dbReference>
<dbReference type="PANTHER" id="PTHR30053">
    <property type="entry name" value="ELONGATION FACTOR P"/>
    <property type="match status" value="1"/>
</dbReference>
<dbReference type="Proteomes" id="UP000228700">
    <property type="component" value="Unassembled WGS sequence"/>
</dbReference>
<dbReference type="Gene3D" id="2.40.50.140">
    <property type="entry name" value="Nucleic acid-binding proteins"/>
    <property type="match status" value="2"/>
</dbReference>
<dbReference type="PANTHER" id="PTHR30053:SF12">
    <property type="entry name" value="ELONGATION FACTOR P (EF-P) FAMILY PROTEIN"/>
    <property type="match status" value="1"/>
</dbReference>
<dbReference type="FunFam" id="2.40.50.140:FF:000004">
    <property type="entry name" value="Elongation factor P"/>
    <property type="match status" value="1"/>
</dbReference>
<dbReference type="InterPro" id="IPR020599">
    <property type="entry name" value="Transl_elong_fac_P/YeiP"/>
</dbReference>
<dbReference type="GO" id="GO:0005829">
    <property type="term" value="C:cytosol"/>
    <property type="evidence" value="ECO:0007669"/>
    <property type="project" value="UniProtKB-ARBA"/>
</dbReference>
<organism evidence="3 4">
    <name type="scientific">Candidatus Taylorbacteria bacterium CG10_big_fil_rev_8_21_14_0_10_41_48</name>
    <dbReference type="NCBI Taxonomy" id="1975024"/>
    <lineage>
        <taxon>Bacteria</taxon>
        <taxon>Candidatus Tayloriibacteriota</taxon>
    </lineage>
</organism>
<evidence type="ECO:0000313" key="4">
    <source>
        <dbReference type="Proteomes" id="UP000228700"/>
    </source>
</evidence>
<dbReference type="Pfam" id="PF09285">
    <property type="entry name" value="Elong-fact-P_C"/>
    <property type="match status" value="1"/>
</dbReference>
<comment type="similarity">
    <text evidence="1">Belongs to the elongation factor P family.</text>
</comment>
<dbReference type="SMART" id="SM00841">
    <property type="entry name" value="Elong-fact-P_C"/>
    <property type="match status" value="1"/>
</dbReference>
<dbReference type="AlphaFoldDB" id="A0A2M8LD92"/>
<dbReference type="PIRSF" id="PIRSF005901">
    <property type="entry name" value="EF-P"/>
    <property type="match status" value="1"/>
</dbReference>
<protein>
    <recommendedName>
        <fullName evidence="2">Elongation factor P C-terminal domain-containing protein</fullName>
    </recommendedName>
</protein>
<evidence type="ECO:0000259" key="2">
    <source>
        <dbReference type="SMART" id="SM00841"/>
    </source>
</evidence>
<reference evidence="4" key="1">
    <citation type="submission" date="2017-09" db="EMBL/GenBank/DDBJ databases">
        <title>Depth-based differentiation of microbial function through sediment-hosted aquifers and enrichment of novel symbionts in the deep terrestrial subsurface.</title>
        <authorList>
            <person name="Probst A.J."/>
            <person name="Ladd B."/>
            <person name="Jarett J.K."/>
            <person name="Geller-Mcgrath D.E."/>
            <person name="Sieber C.M.K."/>
            <person name="Emerson J.B."/>
            <person name="Anantharaman K."/>
            <person name="Thomas B.C."/>
            <person name="Malmstrom R."/>
            <person name="Stieglmeier M."/>
            <person name="Klingl A."/>
            <person name="Woyke T."/>
            <person name="Ryan C.M."/>
            <person name="Banfield J.F."/>
        </authorList>
    </citation>
    <scope>NUCLEOTIDE SEQUENCE [LARGE SCALE GENOMIC DNA]</scope>
</reference>
<gene>
    <name evidence="3" type="ORF">COV01_01055</name>
</gene>
<dbReference type="InterPro" id="IPR012340">
    <property type="entry name" value="NA-bd_OB-fold"/>
</dbReference>
<dbReference type="GO" id="GO:0003746">
    <property type="term" value="F:translation elongation factor activity"/>
    <property type="evidence" value="ECO:0007669"/>
    <property type="project" value="TreeGrafter"/>
</dbReference>
<evidence type="ECO:0000313" key="3">
    <source>
        <dbReference type="EMBL" id="PJE74603.1"/>
    </source>
</evidence>
<dbReference type="SUPFAM" id="SSF50104">
    <property type="entry name" value="Translation proteins SH3-like domain"/>
    <property type="match status" value="1"/>
</dbReference>
<sequence length="188" mass="21278">MSMLEYNEITVRKYIVVDGAPYEVLENHIARTQQRKPQNQTKVRNLLTGRLSNMTFHASDKVEEADIDTKKVKYLYNSRGEWWFSEANDPSKRFKIPETVLGVQAKFLKPNEIYDATIFDGNIFGVKLQPMVELKVIEAPPSIKGDSARGGNKNVIVEGGAVISAPLFVSEGDIVRINTETGEYRERI</sequence>
<name>A0A2M8LD92_9BACT</name>
<proteinExistence type="inferred from homology"/>
<dbReference type="InterPro" id="IPR013185">
    <property type="entry name" value="Transl_elong_KOW-like"/>
</dbReference>
<accession>A0A2M8LD92</accession>
<dbReference type="InterPro" id="IPR014722">
    <property type="entry name" value="Rib_uL2_dom2"/>
</dbReference>